<proteinExistence type="predicted"/>
<feature type="region of interest" description="Disordered" evidence="1">
    <location>
        <begin position="25"/>
        <end position="55"/>
    </location>
</feature>
<dbReference type="Proteomes" id="UP001596047">
    <property type="component" value="Unassembled WGS sequence"/>
</dbReference>
<gene>
    <name evidence="2" type="ORF">ACFPYJ_32600</name>
</gene>
<sequence>MYSIDQMMKGKTDLVVLANVESVSNVKDSTQGDPEASHQEAVLHVEERPSQGRNR</sequence>
<keyword evidence="3" id="KW-1185">Reference proteome</keyword>
<evidence type="ECO:0000313" key="3">
    <source>
        <dbReference type="Proteomes" id="UP001596047"/>
    </source>
</evidence>
<comment type="caution">
    <text evidence="2">The sequence shown here is derived from an EMBL/GenBank/DDBJ whole genome shotgun (WGS) entry which is preliminary data.</text>
</comment>
<evidence type="ECO:0000256" key="1">
    <source>
        <dbReference type="SAM" id="MobiDB-lite"/>
    </source>
</evidence>
<organism evidence="2 3">
    <name type="scientific">Paenibacillus solisilvae</name>
    <dbReference type="NCBI Taxonomy" id="2486751"/>
    <lineage>
        <taxon>Bacteria</taxon>
        <taxon>Bacillati</taxon>
        <taxon>Bacillota</taxon>
        <taxon>Bacilli</taxon>
        <taxon>Bacillales</taxon>
        <taxon>Paenibacillaceae</taxon>
        <taxon>Paenibacillus</taxon>
    </lineage>
</organism>
<accession>A0ABW0W6I2</accession>
<reference evidence="3" key="1">
    <citation type="journal article" date="2019" name="Int. J. Syst. Evol. Microbiol.">
        <title>The Global Catalogue of Microorganisms (GCM) 10K type strain sequencing project: providing services to taxonomists for standard genome sequencing and annotation.</title>
        <authorList>
            <consortium name="The Broad Institute Genomics Platform"/>
            <consortium name="The Broad Institute Genome Sequencing Center for Infectious Disease"/>
            <person name="Wu L."/>
            <person name="Ma J."/>
        </authorList>
    </citation>
    <scope>NUCLEOTIDE SEQUENCE [LARGE SCALE GENOMIC DNA]</scope>
    <source>
        <strain evidence="3">CGMCC 1.3240</strain>
    </source>
</reference>
<protein>
    <submittedName>
        <fullName evidence="2">Uncharacterized protein</fullName>
    </submittedName>
</protein>
<dbReference type="EMBL" id="JBHSOW010000137">
    <property type="protein sequence ID" value="MFC5653772.1"/>
    <property type="molecule type" value="Genomic_DNA"/>
</dbReference>
<feature type="compositionally biased region" description="Basic and acidic residues" evidence="1">
    <location>
        <begin position="35"/>
        <end position="55"/>
    </location>
</feature>
<name>A0ABW0W6I2_9BACL</name>
<evidence type="ECO:0000313" key="2">
    <source>
        <dbReference type="EMBL" id="MFC5653772.1"/>
    </source>
</evidence>